<organism evidence="2 3">
    <name type="scientific">Candidatus Nitrosopumilus sediminis</name>
    <dbReference type="NCBI Taxonomy" id="1229909"/>
    <lineage>
        <taxon>Archaea</taxon>
        <taxon>Nitrososphaerota</taxon>
        <taxon>Nitrososphaeria</taxon>
        <taxon>Nitrosopumilales</taxon>
        <taxon>Nitrosopumilaceae</taxon>
        <taxon>Nitrosopumilus</taxon>
    </lineage>
</organism>
<feature type="domain" description="Transcription regulator TrmB N-terminal" evidence="1">
    <location>
        <begin position="25"/>
        <end position="91"/>
    </location>
</feature>
<name>K0BBF8_9ARCH</name>
<protein>
    <submittedName>
        <fullName evidence="2">Transcriptional regulator TrmB</fullName>
    </submittedName>
</protein>
<gene>
    <name evidence="2" type="ORF">NSED_05100</name>
</gene>
<dbReference type="PATRIC" id="fig|1229909.8.peg.1114"/>
<dbReference type="InterPro" id="IPR036388">
    <property type="entry name" value="WH-like_DNA-bd_sf"/>
</dbReference>
<dbReference type="InterPro" id="IPR051797">
    <property type="entry name" value="TrmB-like"/>
</dbReference>
<dbReference type="eggNOG" id="arCOG02037">
    <property type="taxonomic scope" value="Archaea"/>
</dbReference>
<dbReference type="Proteomes" id="UP000006100">
    <property type="component" value="Chromosome"/>
</dbReference>
<evidence type="ECO:0000313" key="3">
    <source>
        <dbReference type="Proteomes" id="UP000006100"/>
    </source>
</evidence>
<keyword evidence="3" id="KW-1185">Reference proteome</keyword>
<dbReference type="Gene3D" id="1.10.10.10">
    <property type="entry name" value="Winged helix-like DNA-binding domain superfamily/Winged helix DNA-binding domain"/>
    <property type="match status" value="1"/>
</dbReference>
<dbReference type="PANTHER" id="PTHR34293">
    <property type="entry name" value="HTH-TYPE TRANSCRIPTIONAL REGULATOR TRMBL2"/>
    <property type="match status" value="1"/>
</dbReference>
<dbReference type="HOGENOM" id="CLU_2067692_0_0_2"/>
<evidence type="ECO:0000313" key="2">
    <source>
        <dbReference type="EMBL" id="AFS82824.1"/>
    </source>
</evidence>
<reference evidence="2 3" key="1">
    <citation type="journal article" date="2012" name="J. Bacteriol.">
        <title>Draft Genome Sequence of an Ammonia-Oxidizing Archaeon, "Candidatus Nitrosopumilus sediminis" AR2, from Svalbard in the Arctic Circle.</title>
        <authorList>
            <person name="Park S.J."/>
            <person name="Kim J.G."/>
            <person name="Jung M.Y."/>
            <person name="Kim S.J."/>
            <person name="Cha I.T."/>
            <person name="Ghai R."/>
            <person name="Martin-Cuadrado A.B."/>
            <person name="Rodriguez-Valera F."/>
            <person name="Rhee S.K."/>
        </authorList>
    </citation>
    <scope>NUCLEOTIDE SEQUENCE [LARGE SCALE GENOMIC DNA]</scope>
    <source>
        <strain evidence="2 3">AR2</strain>
    </source>
</reference>
<dbReference type="RefSeq" id="WP_014965195.1">
    <property type="nucleotide sequence ID" value="NC_018656.1"/>
</dbReference>
<dbReference type="KEGG" id="nir:NSED_05100"/>
<dbReference type="Pfam" id="PF01978">
    <property type="entry name" value="TrmB"/>
    <property type="match status" value="1"/>
</dbReference>
<accession>K0BBF8</accession>
<evidence type="ECO:0000259" key="1">
    <source>
        <dbReference type="Pfam" id="PF01978"/>
    </source>
</evidence>
<dbReference type="GeneID" id="13696815"/>
<dbReference type="EMBL" id="CP003843">
    <property type="protein sequence ID" value="AFS82824.1"/>
    <property type="molecule type" value="Genomic_DNA"/>
</dbReference>
<sequence length="118" mass="13554">MTSVGVQETIGSEYDSISNSIKLILKKFGTTENEFKVYRHLIKNGPQHANKVGKELKIYRTETYRLLKSLQQKGMVNIIFDKPSKFAAIDYAKALDHLINTQISRLNELRLVRDSLLK</sequence>
<dbReference type="PANTHER" id="PTHR34293:SF1">
    <property type="entry name" value="HTH-TYPE TRANSCRIPTIONAL REGULATOR TRMBL2"/>
    <property type="match status" value="1"/>
</dbReference>
<dbReference type="AlphaFoldDB" id="K0BBF8"/>
<dbReference type="OrthoDB" id="12358at2157"/>
<dbReference type="InterPro" id="IPR036390">
    <property type="entry name" value="WH_DNA-bd_sf"/>
</dbReference>
<dbReference type="SUPFAM" id="SSF46785">
    <property type="entry name" value="Winged helix' DNA-binding domain"/>
    <property type="match status" value="1"/>
</dbReference>
<proteinExistence type="predicted"/>
<dbReference type="InterPro" id="IPR002831">
    <property type="entry name" value="Tscrpt_reg_TrmB_N"/>
</dbReference>